<feature type="binding site" evidence="4">
    <location>
        <position position="319"/>
    </location>
    <ligand>
        <name>pyridoxal 5'-phosphate</name>
        <dbReference type="ChEBI" id="CHEBI:597326"/>
    </ligand>
</feature>
<dbReference type="PANTHER" id="PTHR14084:SF0">
    <property type="entry name" value="KYNURENINASE"/>
    <property type="match status" value="1"/>
</dbReference>
<comment type="catalytic activity">
    <reaction evidence="4 5">
        <text>L-kynurenine + H2O = anthranilate + L-alanine + H(+)</text>
        <dbReference type="Rhea" id="RHEA:16813"/>
        <dbReference type="ChEBI" id="CHEBI:15377"/>
        <dbReference type="ChEBI" id="CHEBI:15378"/>
        <dbReference type="ChEBI" id="CHEBI:16567"/>
        <dbReference type="ChEBI" id="CHEBI:57959"/>
        <dbReference type="ChEBI" id="CHEBI:57972"/>
        <dbReference type="EC" id="3.7.1.3"/>
    </reaction>
</comment>
<keyword evidence="3 4" id="KW-0663">Pyridoxal phosphate</keyword>
<feature type="binding site" evidence="4">
    <location>
        <position position="347"/>
    </location>
    <ligand>
        <name>pyridoxal 5'-phosphate</name>
        <dbReference type="ChEBI" id="CHEBI:597326"/>
    </ligand>
</feature>
<dbReference type="FunFam" id="3.40.640.10:FF:000031">
    <property type="entry name" value="Kynureninase"/>
    <property type="match status" value="1"/>
</dbReference>
<evidence type="ECO:0000256" key="3">
    <source>
        <dbReference type="ARBA" id="ARBA00022898"/>
    </source>
</evidence>
<evidence type="ECO:0000313" key="6">
    <source>
        <dbReference type="EMBL" id="CAG8480199.1"/>
    </source>
</evidence>
<comment type="cofactor">
    <cofactor evidence="4 5">
        <name>pyridoxal 5'-phosphate</name>
        <dbReference type="ChEBI" id="CHEBI:597326"/>
    </cofactor>
</comment>
<evidence type="ECO:0000256" key="1">
    <source>
        <dbReference type="ARBA" id="ARBA00022642"/>
    </source>
</evidence>
<dbReference type="GO" id="GO:0034354">
    <property type="term" value="P:'de novo' NAD+ biosynthetic process from L-tryptophan"/>
    <property type="evidence" value="ECO:0007669"/>
    <property type="project" value="UniProtKB-UniRule"/>
</dbReference>
<comment type="pathway">
    <text evidence="4 5">Amino-acid degradation; L-kynurenine degradation; L-alanine and anthranilate from L-kynurenine: step 1/1.</text>
</comment>
<protein>
    <recommendedName>
        <fullName evidence="4 5">Kynureninase</fullName>
        <ecNumber evidence="4 5">3.7.1.3</ecNumber>
    </recommendedName>
    <alternativeName>
        <fullName evidence="4">Biosynthesis of nicotinic acid protein 5</fullName>
    </alternativeName>
    <alternativeName>
        <fullName evidence="4">L-kynurenine hydrolase</fullName>
    </alternativeName>
</protein>
<feature type="binding site" evidence="4">
    <location>
        <position position="150"/>
    </location>
    <ligand>
        <name>pyridoxal 5'-phosphate</name>
        <dbReference type="ChEBI" id="CHEBI:597326"/>
    </ligand>
</feature>
<comment type="caution">
    <text evidence="6">The sequence shown here is derived from an EMBL/GenBank/DDBJ whole genome shotgun (WGS) entry which is preliminary data.</text>
</comment>
<keyword evidence="2 4" id="KW-0378">Hydrolase</keyword>
<dbReference type="EC" id="3.7.1.3" evidence="4 5"/>
<feature type="binding site" evidence="4">
    <location>
        <position position="266"/>
    </location>
    <ligand>
        <name>pyridoxal 5'-phosphate</name>
        <dbReference type="ChEBI" id="CHEBI:597326"/>
    </ligand>
</feature>
<dbReference type="GO" id="GO:0097053">
    <property type="term" value="P:L-kynurenine catabolic process"/>
    <property type="evidence" value="ECO:0007669"/>
    <property type="project" value="UniProtKB-UniRule"/>
</dbReference>
<dbReference type="InterPro" id="IPR015424">
    <property type="entry name" value="PyrdxlP-dep_Trfase"/>
</dbReference>
<dbReference type="GO" id="GO:0030429">
    <property type="term" value="F:kynureninase activity"/>
    <property type="evidence" value="ECO:0007669"/>
    <property type="project" value="UniProtKB-UniRule"/>
</dbReference>
<keyword evidence="1 4" id="KW-0662">Pyridine nucleotide biosynthesis</keyword>
<comment type="function">
    <text evidence="4 5">Catalyzes the cleavage of L-kynurenine (L-Kyn) and L-3-hydroxykynurenine (L-3OHKyn) into anthranilic acid (AA) and 3-hydroxyanthranilic acid (3-OHAA), respectively.</text>
</comment>
<reference evidence="6" key="1">
    <citation type="submission" date="2021-06" db="EMBL/GenBank/DDBJ databases">
        <authorList>
            <person name="Kallberg Y."/>
            <person name="Tangrot J."/>
            <person name="Rosling A."/>
        </authorList>
    </citation>
    <scope>NUCLEOTIDE SEQUENCE</scope>
    <source>
        <strain evidence="6">IA702</strain>
    </source>
</reference>
<evidence type="ECO:0000256" key="5">
    <source>
        <dbReference type="PIRNR" id="PIRNR038800"/>
    </source>
</evidence>
<feature type="modified residue" description="N6-(pyridoxal phosphate)lysine" evidence="4">
    <location>
        <position position="289"/>
    </location>
</feature>
<dbReference type="Gene3D" id="3.40.640.10">
    <property type="entry name" value="Type I PLP-dependent aspartate aminotransferase-like (Major domain)"/>
    <property type="match status" value="1"/>
</dbReference>
<name>A0A9N8W7N6_9GLOM</name>
<dbReference type="Proteomes" id="UP000789572">
    <property type="component" value="Unassembled WGS sequence"/>
</dbReference>
<dbReference type="AlphaFoldDB" id="A0A9N8W7N6"/>
<dbReference type="NCBIfam" id="TIGR01814">
    <property type="entry name" value="kynureninase"/>
    <property type="match status" value="1"/>
</dbReference>
<dbReference type="GO" id="GO:0005737">
    <property type="term" value="C:cytoplasm"/>
    <property type="evidence" value="ECO:0007669"/>
    <property type="project" value="UniProtKB-SubCell"/>
</dbReference>
<feature type="binding site" evidence="4">
    <location>
        <position position="288"/>
    </location>
    <ligand>
        <name>pyridoxal 5'-phosphate</name>
        <dbReference type="ChEBI" id="CHEBI:597326"/>
    </ligand>
</feature>
<dbReference type="InterPro" id="IPR015422">
    <property type="entry name" value="PyrdxlP-dep_Trfase_small"/>
</dbReference>
<comment type="catalytic activity">
    <reaction evidence="5">
        <text>3-hydroxy-L-kynurenine + H2O = 3-hydroxyanthranilate + L-alanine + H(+)</text>
        <dbReference type="Rhea" id="RHEA:25143"/>
        <dbReference type="ChEBI" id="CHEBI:15377"/>
        <dbReference type="ChEBI" id="CHEBI:15378"/>
        <dbReference type="ChEBI" id="CHEBI:36559"/>
        <dbReference type="ChEBI" id="CHEBI:57972"/>
        <dbReference type="ChEBI" id="CHEBI:58125"/>
        <dbReference type="EC" id="3.7.1.3"/>
    </reaction>
</comment>
<comment type="subunit">
    <text evidence="4 5">Homodimer.</text>
</comment>
<evidence type="ECO:0000256" key="2">
    <source>
        <dbReference type="ARBA" id="ARBA00022801"/>
    </source>
</evidence>
<comment type="subcellular location">
    <subcellularLocation>
        <location evidence="4 5">Cytoplasm</location>
    </subcellularLocation>
</comment>
<dbReference type="Gene3D" id="3.90.1150.10">
    <property type="entry name" value="Aspartate Aminotransferase, domain 1"/>
    <property type="match status" value="1"/>
</dbReference>
<keyword evidence="4 5" id="KW-0963">Cytoplasm</keyword>
<dbReference type="GO" id="GO:0019441">
    <property type="term" value="P:L-tryptophan catabolic process to kynurenine"/>
    <property type="evidence" value="ECO:0007669"/>
    <property type="project" value="TreeGrafter"/>
</dbReference>
<dbReference type="SUPFAM" id="SSF53383">
    <property type="entry name" value="PLP-dependent transferases"/>
    <property type="match status" value="1"/>
</dbReference>
<accession>A0A9N8W7N6</accession>
<keyword evidence="7" id="KW-1185">Reference proteome</keyword>
<dbReference type="HAMAP" id="MF_01970">
    <property type="entry name" value="Kynureninase"/>
    <property type="match status" value="1"/>
</dbReference>
<comment type="pathway">
    <text evidence="4 5">Cofactor biosynthesis; NAD(+) biosynthesis; quinolinate from L-kynurenine: step 2/3.</text>
</comment>
<dbReference type="Pfam" id="PF22580">
    <property type="entry name" value="KYNU_C"/>
    <property type="match status" value="1"/>
</dbReference>
<feature type="binding site" evidence="4">
    <location>
        <begin position="178"/>
        <end position="181"/>
    </location>
    <ligand>
        <name>pyridoxal 5'-phosphate</name>
        <dbReference type="ChEBI" id="CHEBI:597326"/>
    </ligand>
</feature>
<proteinExistence type="inferred from homology"/>
<feature type="binding site" evidence="4">
    <location>
        <position position="151"/>
    </location>
    <ligand>
        <name>pyridoxal 5'-phosphate</name>
        <dbReference type="ChEBI" id="CHEBI:597326"/>
    </ligand>
</feature>
<dbReference type="GO" id="GO:0030170">
    <property type="term" value="F:pyridoxal phosphate binding"/>
    <property type="evidence" value="ECO:0007669"/>
    <property type="project" value="UniProtKB-UniRule"/>
</dbReference>
<dbReference type="GO" id="GO:0019805">
    <property type="term" value="P:quinolinate biosynthetic process"/>
    <property type="evidence" value="ECO:0007669"/>
    <property type="project" value="UniProtKB-UniRule"/>
</dbReference>
<dbReference type="OrthoDB" id="5978656at2759"/>
<dbReference type="PIRSF" id="PIRSF038800">
    <property type="entry name" value="KYNU"/>
    <property type="match status" value="1"/>
</dbReference>
<dbReference type="EMBL" id="CAJVPJ010000114">
    <property type="protein sequence ID" value="CAG8480199.1"/>
    <property type="molecule type" value="Genomic_DNA"/>
</dbReference>
<organism evidence="6 7">
    <name type="scientific">Paraglomus occultum</name>
    <dbReference type="NCBI Taxonomy" id="144539"/>
    <lineage>
        <taxon>Eukaryota</taxon>
        <taxon>Fungi</taxon>
        <taxon>Fungi incertae sedis</taxon>
        <taxon>Mucoromycota</taxon>
        <taxon>Glomeromycotina</taxon>
        <taxon>Glomeromycetes</taxon>
        <taxon>Paraglomerales</taxon>
        <taxon>Paraglomeraceae</taxon>
        <taxon>Paraglomus</taxon>
    </lineage>
</organism>
<sequence>MVFRSHLRELRERFREQKSVHEIIRNIASKNGLDPLSHEFALYLDDNDELKHLREEFSFPKVSECVPKDVVPIISEEEAVYLSGNSLGLLPKRTRKLINEELDVWATSAVAAHFNHKFGRNWANIEDQVISKLTGIVGAKPIEIAVMNTLTSNIHLLLASFYTPTQSRFKILIEENSFPSDRYALESQIKFHGYLLEAALIEIKPRPGDITPEIEDVLSVIEKEGDSIALVFMEAVNYHTGQLFDIPKITKAAQKKGCIVVWNLAHAIGNVELKLHDWNVDLAVWCSYKYLNSGPGGIAGIFVHEKHAFEFDRPRFAGWWGHNRETRFLMNKSFQPIPGAKGFQVSNPSALDMVALYGSLEVFSQTNMSDLRHKSYLLTGYLEFLLDENLHGIGYRIITPRNPHEHGAQLSIMFDELKAEEIINALLIRGIICDERKQTVLRVAPAPLYNRFSDVYKFVNALKAVLLEK</sequence>
<comment type="caution">
    <text evidence="4">Lacks conserved residue(s) required for the propagation of feature annotation.</text>
</comment>
<dbReference type="PANTHER" id="PTHR14084">
    <property type="entry name" value="KYNURENINASE"/>
    <property type="match status" value="1"/>
</dbReference>
<gene>
    <name evidence="4" type="primary">BNA5</name>
    <name evidence="6" type="ORF">POCULU_LOCUS1501</name>
</gene>
<evidence type="ECO:0000313" key="7">
    <source>
        <dbReference type="Proteomes" id="UP000789572"/>
    </source>
</evidence>
<dbReference type="InterPro" id="IPR015421">
    <property type="entry name" value="PyrdxlP-dep_Trfase_major"/>
</dbReference>
<comment type="similarity">
    <text evidence="4 5">Belongs to the kynureninase family.</text>
</comment>
<evidence type="ECO:0000256" key="4">
    <source>
        <dbReference type="HAMAP-Rule" id="MF_03017"/>
    </source>
</evidence>
<dbReference type="InterPro" id="IPR010111">
    <property type="entry name" value="Kynureninase"/>
</dbReference>
<dbReference type="GO" id="GO:0043420">
    <property type="term" value="P:anthranilate metabolic process"/>
    <property type="evidence" value="ECO:0007669"/>
    <property type="project" value="UniProtKB-UniRule"/>
</dbReference>